<dbReference type="InterPro" id="IPR020845">
    <property type="entry name" value="AMP-binding_CS"/>
</dbReference>
<evidence type="ECO:0000256" key="4">
    <source>
        <dbReference type="ARBA" id="ARBA00022840"/>
    </source>
</evidence>
<dbReference type="SUPFAM" id="SSF56801">
    <property type="entry name" value="Acetyl-CoA synthetase-like"/>
    <property type="match status" value="1"/>
</dbReference>
<dbReference type="PANTHER" id="PTHR43201">
    <property type="entry name" value="ACYL-COA SYNTHETASE"/>
    <property type="match status" value="1"/>
</dbReference>
<feature type="domain" description="AMP-dependent synthetase/ligase" evidence="5">
    <location>
        <begin position="22"/>
        <end position="377"/>
    </location>
</feature>
<dbReference type="GO" id="GO:0006631">
    <property type="term" value="P:fatty acid metabolic process"/>
    <property type="evidence" value="ECO:0007669"/>
    <property type="project" value="TreeGrafter"/>
</dbReference>
<keyword evidence="2 7" id="KW-0436">Ligase</keyword>
<evidence type="ECO:0000256" key="1">
    <source>
        <dbReference type="ARBA" id="ARBA00006432"/>
    </source>
</evidence>
<accession>A0A0S6UC71</accession>
<dbReference type="GO" id="GO:0005524">
    <property type="term" value="F:ATP binding"/>
    <property type="evidence" value="ECO:0007669"/>
    <property type="project" value="UniProtKB-KW"/>
</dbReference>
<dbReference type="Pfam" id="PF13193">
    <property type="entry name" value="AMP-binding_C"/>
    <property type="match status" value="1"/>
</dbReference>
<dbReference type="Gene3D" id="3.30.300.30">
    <property type="match status" value="1"/>
</dbReference>
<dbReference type="EMBL" id="DF238840">
    <property type="protein sequence ID" value="GAF25164.1"/>
    <property type="molecule type" value="Genomic_DNA"/>
</dbReference>
<evidence type="ECO:0000259" key="5">
    <source>
        <dbReference type="Pfam" id="PF00501"/>
    </source>
</evidence>
<keyword evidence="3" id="KW-0547">Nucleotide-binding</keyword>
<dbReference type="PRINTS" id="PR00154">
    <property type="entry name" value="AMPBINDING"/>
</dbReference>
<organism evidence="7">
    <name type="scientific">Moorella thermoacetica Y72</name>
    <dbReference type="NCBI Taxonomy" id="1325331"/>
    <lineage>
        <taxon>Bacteria</taxon>
        <taxon>Bacillati</taxon>
        <taxon>Bacillota</taxon>
        <taxon>Clostridia</taxon>
        <taxon>Neomoorellales</taxon>
        <taxon>Neomoorellaceae</taxon>
        <taxon>Neomoorella</taxon>
    </lineage>
</organism>
<gene>
    <name evidence="7" type="ORF">MTY_0494</name>
</gene>
<dbReference type="PANTHER" id="PTHR43201:SF5">
    <property type="entry name" value="MEDIUM-CHAIN ACYL-COA LIGASE ACSF2, MITOCHONDRIAL"/>
    <property type="match status" value="1"/>
</dbReference>
<evidence type="ECO:0000313" key="7">
    <source>
        <dbReference type="EMBL" id="GAF25164.1"/>
    </source>
</evidence>
<dbReference type="Pfam" id="PF00501">
    <property type="entry name" value="AMP-binding"/>
    <property type="match status" value="1"/>
</dbReference>
<comment type="similarity">
    <text evidence="1">Belongs to the ATP-dependent AMP-binding enzyme family.</text>
</comment>
<dbReference type="InterPro" id="IPR045851">
    <property type="entry name" value="AMP-bd_C_sf"/>
</dbReference>
<dbReference type="InterPro" id="IPR042099">
    <property type="entry name" value="ANL_N_sf"/>
</dbReference>
<dbReference type="InterPro" id="IPR045310">
    <property type="entry name" value="Pcs60-like"/>
</dbReference>
<dbReference type="InterPro" id="IPR025110">
    <property type="entry name" value="AMP-bd_C"/>
</dbReference>
<sequence>MQGVIIVEFASVKELVITMGTQYRGKIFLSSPEDDVDLTYDAYLLAVRRLEKALLALGMRKGERVALLLANGLNYAVTFTGVMASGGVVVPINPHLKPAEVNRLLVDAGTSLVVTDDGWYRVFYPLLKGLPVRRLDLGVQGGRLLALELASGSKGDDRAVEASPLGRNDLALLLYTSGTTGKPKGVMLTHGNLLAEARYIQKGHRLTPEDTALCILPLYHINGEVVTLITPIFSGGRVVMPHKFRASRFWDWVRNYRVTWFSAVPTILSILLSHPLPDRSALSSLRFARSASAPLPVAVLREFEARFAVPVIEAYGLSETASQVTTNPLPPAVRKPGSVGLPVGNQVRVVNENGETVPAGVTGEVVVRGENVCRGYFHNEEATAASFKGGWFYTGDLGYLDADGYLFLTGRRKELINRGGEKFSPREIDEILYRLPEVELAAAVGVPDPLYGEEVVAFIQLRPGKSLAEDRVISFLRDYLADFKVPREVIFIRDFPRGPSGKIQRLKLVDLYLKKFQGAAHGAGAGTRPINGEEVAKR</sequence>
<evidence type="ECO:0000256" key="3">
    <source>
        <dbReference type="ARBA" id="ARBA00022741"/>
    </source>
</evidence>
<dbReference type="GO" id="GO:0031956">
    <property type="term" value="F:medium-chain fatty acid-CoA ligase activity"/>
    <property type="evidence" value="ECO:0007669"/>
    <property type="project" value="TreeGrafter"/>
</dbReference>
<dbReference type="PROSITE" id="PS00455">
    <property type="entry name" value="AMP_BINDING"/>
    <property type="match status" value="1"/>
</dbReference>
<feature type="domain" description="AMP-binding enzyme C-terminal" evidence="6">
    <location>
        <begin position="427"/>
        <end position="502"/>
    </location>
</feature>
<reference evidence="7" key="1">
    <citation type="journal article" date="2014" name="Gene">
        <title>Genome-guided analysis of transformation efficiency and carbon dioxide assimilation by Moorella thermoacetica Y72.</title>
        <authorList>
            <person name="Tsukahara K."/>
            <person name="Kita A."/>
            <person name="Nakashimada Y."/>
            <person name="Hoshino T."/>
            <person name="Murakami K."/>
        </authorList>
    </citation>
    <scope>NUCLEOTIDE SEQUENCE [LARGE SCALE GENOMIC DNA]</scope>
    <source>
        <strain evidence="7">Y72</strain>
    </source>
</reference>
<dbReference type="Proteomes" id="UP000063718">
    <property type="component" value="Unassembled WGS sequence"/>
</dbReference>
<protein>
    <submittedName>
        <fullName evidence="7">Acyl-CoA synthetases (AMP-forming)/AMP-acid ligases II</fullName>
    </submittedName>
</protein>
<name>A0A0S6UC71_NEOTH</name>
<dbReference type="InterPro" id="IPR020459">
    <property type="entry name" value="AMP-binding"/>
</dbReference>
<dbReference type="CDD" id="cd05926">
    <property type="entry name" value="FACL_fum10p_like"/>
    <property type="match status" value="1"/>
</dbReference>
<evidence type="ECO:0000256" key="2">
    <source>
        <dbReference type="ARBA" id="ARBA00022598"/>
    </source>
</evidence>
<dbReference type="Gene3D" id="3.40.50.12780">
    <property type="entry name" value="N-terminal domain of ligase-like"/>
    <property type="match status" value="1"/>
</dbReference>
<evidence type="ECO:0000259" key="6">
    <source>
        <dbReference type="Pfam" id="PF13193"/>
    </source>
</evidence>
<dbReference type="InterPro" id="IPR000873">
    <property type="entry name" value="AMP-dep_synth/lig_dom"/>
</dbReference>
<proteinExistence type="inferred from homology"/>
<dbReference type="AlphaFoldDB" id="A0A0S6UC71"/>
<keyword evidence="4" id="KW-0067">ATP-binding</keyword>